<feature type="transmembrane region" description="Helical" evidence="14">
    <location>
        <begin position="601"/>
        <end position="622"/>
    </location>
</feature>
<dbReference type="GO" id="GO:0004169">
    <property type="term" value="F:dolichyl-phosphate-mannose-protein mannosyltransferase activity"/>
    <property type="evidence" value="ECO:0007669"/>
    <property type="project" value="UniProtKB-UniRule"/>
</dbReference>
<dbReference type="PANTHER" id="PTHR10050:SF46">
    <property type="entry name" value="PROTEIN O-MANNOSYL-TRANSFERASE 2"/>
    <property type="match status" value="1"/>
</dbReference>
<dbReference type="InterPro" id="IPR016093">
    <property type="entry name" value="MIR_motif"/>
</dbReference>
<evidence type="ECO:0000256" key="3">
    <source>
        <dbReference type="ARBA" id="ARBA00007222"/>
    </source>
</evidence>
<comment type="similarity">
    <text evidence="3 14">Belongs to the glycosyltransferase 39 family.</text>
</comment>
<accession>A0A9W8B678</accession>
<evidence type="ECO:0000313" key="16">
    <source>
        <dbReference type="EMBL" id="KAJ1976965.1"/>
    </source>
</evidence>
<feature type="domain" description="MIR" evidence="15">
    <location>
        <begin position="330"/>
        <end position="384"/>
    </location>
</feature>
<dbReference type="FunFam" id="2.80.10.50:FF:000012">
    <property type="entry name" value="Protein O-mannosyl-transferase 1"/>
    <property type="match status" value="1"/>
</dbReference>
<dbReference type="SMART" id="SM00472">
    <property type="entry name" value="MIR"/>
    <property type="match status" value="3"/>
</dbReference>
<comment type="catalytic activity">
    <reaction evidence="12 14">
        <text>a di-trans,poly-cis-dolichyl beta-D-mannosyl phosphate + L-threonyl-[protein] = 3-O-(alpha-D-mannosyl)-L-threonyl-[protein] + a di-trans,poly-cis-dolichyl phosphate + H(+)</text>
        <dbReference type="Rhea" id="RHEA:53396"/>
        <dbReference type="Rhea" id="RHEA-COMP:11060"/>
        <dbReference type="Rhea" id="RHEA-COMP:13547"/>
        <dbReference type="Rhea" id="RHEA-COMP:19498"/>
        <dbReference type="Rhea" id="RHEA-COMP:19501"/>
        <dbReference type="ChEBI" id="CHEBI:15378"/>
        <dbReference type="ChEBI" id="CHEBI:30013"/>
        <dbReference type="ChEBI" id="CHEBI:57683"/>
        <dbReference type="ChEBI" id="CHEBI:58211"/>
        <dbReference type="ChEBI" id="CHEBI:137323"/>
        <dbReference type="EC" id="2.4.1.109"/>
    </reaction>
</comment>
<evidence type="ECO:0000256" key="5">
    <source>
        <dbReference type="ARBA" id="ARBA00022676"/>
    </source>
</evidence>
<comment type="subcellular location">
    <subcellularLocation>
        <location evidence="1 14">Endoplasmic reticulum membrane</location>
        <topology evidence="1 14">Multi-pass membrane protein</topology>
    </subcellularLocation>
</comment>
<dbReference type="PROSITE" id="PS50919">
    <property type="entry name" value="MIR"/>
    <property type="match status" value="3"/>
</dbReference>
<evidence type="ECO:0000256" key="11">
    <source>
        <dbReference type="ARBA" id="ARBA00023136"/>
    </source>
</evidence>
<evidence type="ECO:0000256" key="6">
    <source>
        <dbReference type="ARBA" id="ARBA00022679"/>
    </source>
</evidence>
<dbReference type="Gene3D" id="2.80.10.50">
    <property type="match status" value="1"/>
</dbReference>
<keyword evidence="9 14" id="KW-0256">Endoplasmic reticulum</keyword>
<dbReference type="InterPro" id="IPR036300">
    <property type="entry name" value="MIR_dom_sf"/>
</dbReference>
<evidence type="ECO:0000256" key="13">
    <source>
        <dbReference type="ARBA" id="ARBA00045102"/>
    </source>
</evidence>
<proteinExistence type="inferred from homology"/>
<gene>
    <name evidence="16" type="primary">PMT2</name>
    <name evidence="16" type="ORF">H4R34_003777</name>
</gene>
<evidence type="ECO:0000259" key="15">
    <source>
        <dbReference type="PROSITE" id="PS50919"/>
    </source>
</evidence>
<comment type="catalytic activity">
    <reaction evidence="13 14">
        <text>a di-trans,poly-cis-dolichyl beta-D-mannosyl phosphate + L-seryl-[protein] = 3-O-(alpha-D-mannosyl)-L-seryl-[protein] + a di-trans,poly-cis-dolichyl phosphate + H(+)</text>
        <dbReference type="Rhea" id="RHEA:17377"/>
        <dbReference type="Rhea" id="RHEA-COMP:9863"/>
        <dbReference type="Rhea" id="RHEA-COMP:13546"/>
        <dbReference type="Rhea" id="RHEA-COMP:19498"/>
        <dbReference type="Rhea" id="RHEA-COMP:19501"/>
        <dbReference type="ChEBI" id="CHEBI:15378"/>
        <dbReference type="ChEBI" id="CHEBI:29999"/>
        <dbReference type="ChEBI" id="CHEBI:57683"/>
        <dbReference type="ChEBI" id="CHEBI:58211"/>
        <dbReference type="ChEBI" id="CHEBI:137321"/>
        <dbReference type="EC" id="2.4.1.109"/>
    </reaction>
</comment>
<evidence type="ECO:0000256" key="7">
    <source>
        <dbReference type="ARBA" id="ARBA00022692"/>
    </source>
</evidence>
<feature type="transmembrane region" description="Helical" evidence="14">
    <location>
        <begin position="137"/>
        <end position="159"/>
    </location>
</feature>
<dbReference type="EC" id="2.4.1.109" evidence="4 14"/>
<keyword evidence="10 14" id="KW-1133">Transmembrane helix</keyword>
<evidence type="ECO:0000256" key="8">
    <source>
        <dbReference type="ARBA" id="ARBA00022737"/>
    </source>
</evidence>
<dbReference type="Proteomes" id="UP001151582">
    <property type="component" value="Unassembled WGS sequence"/>
</dbReference>
<keyword evidence="5 14" id="KW-0328">Glycosyltransferase</keyword>
<sequence length="741" mass="85006">MDTRRRQGKAAPEYGMKANEPSHLAYSTEYAEKQGRMPLRPTDSKYRTFWWENERWLIPTILTVLALFTHYYKITWSNSVVWDEAHFGKFASYYLKGTFYHDVHPPLGKMLVALSGLIAGYRGGFEFKSGVVYPEDMHYGVMRAFNATFGVALVPLAYFTALQLRLSRNAATLAALFVLCDNALTTISRFILLDSILLFFTALTLFCLCGFHNQRDQPFSVDWWKWLLLTGGALGGVASVKWVGFFVILLVGLYTAEHLYWMFAERNLNWRKYAYHWAARIVALIVLPVLIYLLCFKIHFLLLHRSGPGDATMSSLFQSQLSRSNLNDNPLNIAYGSTVTLKGGKEGVGLLHSHVHKYPIGSKQQQITCYGHKDNNNNFIIAKPHGQEAKDGDQEAVPVEFIKDGSIIRLVHANTGVNLHSHRVDAPINKGHWEVSGYGNGTVGDSKDHWRVEIYDDFLLGKNNKPTEVRSLLTRFRLRHVVLGCVLRGNRDTLPQWGWKQHEVTCDPKTEEDTGNLWNVEYHRHKKLPPAPRNAYKTSFLGDVIHLNIAMAATNNALVPNRDKIDILSSEPHEWPLMTLGLRMCGWQDTKVKFYLMGNPIIWWSVALAMFTFPALLFYYLVRNARHYRDWKKGEWTQFLHNSKVLWGGWALHYFPFFIMGRVTYLHHYFPAVYFGMLFLAFLLDHLGRRLVGGRFHDSLILAMGAASVAGFLYFAPFTFGFDYPAKELASRKWLSSWNVY</sequence>
<evidence type="ECO:0000256" key="9">
    <source>
        <dbReference type="ARBA" id="ARBA00022824"/>
    </source>
</evidence>
<dbReference type="AlphaFoldDB" id="A0A9W8B678"/>
<dbReference type="InterPro" id="IPR027005">
    <property type="entry name" value="PMT-like"/>
</dbReference>
<evidence type="ECO:0000256" key="1">
    <source>
        <dbReference type="ARBA" id="ARBA00004477"/>
    </source>
</evidence>
<feature type="transmembrane region" description="Helical" evidence="14">
    <location>
        <begin position="274"/>
        <end position="295"/>
    </location>
</feature>
<reference evidence="16" key="1">
    <citation type="submission" date="2022-07" db="EMBL/GenBank/DDBJ databases">
        <title>Phylogenomic reconstructions and comparative analyses of Kickxellomycotina fungi.</title>
        <authorList>
            <person name="Reynolds N.K."/>
            <person name="Stajich J.E."/>
            <person name="Barry K."/>
            <person name="Grigoriev I.V."/>
            <person name="Crous P."/>
            <person name="Smith M.E."/>
        </authorList>
    </citation>
    <scope>NUCLEOTIDE SEQUENCE</scope>
    <source>
        <strain evidence="16">RSA 567</strain>
    </source>
</reference>
<evidence type="ECO:0000256" key="2">
    <source>
        <dbReference type="ARBA" id="ARBA00004922"/>
    </source>
</evidence>
<comment type="function">
    <text evidence="14">Transfers mannose from Dol-P-mannose to Ser or Thr residues on proteins.</text>
</comment>
<feature type="transmembrane region" description="Helical" evidence="14">
    <location>
        <begin position="223"/>
        <end position="254"/>
    </location>
</feature>
<feature type="domain" description="MIR" evidence="15">
    <location>
        <begin position="466"/>
        <end position="523"/>
    </location>
</feature>
<dbReference type="PANTHER" id="PTHR10050">
    <property type="entry name" value="DOLICHYL-PHOSPHATE-MANNOSE--PROTEIN MANNOSYLTRANSFERASE"/>
    <property type="match status" value="1"/>
</dbReference>
<evidence type="ECO:0000256" key="10">
    <source>
        <dbReference type="ARBA" id="ARBA00022989"/>
    </source>
</evidence>
<dbReference type="SUPFAM" id="SSF82109">
    <property type="entry name" value="MIR domain"/>
    <property type="match status" value="1"/>
</dbReference>
<dbReference type="Pfam" id="PF02366">
    <property type="entry name" value="PMT"/>
    <property type="match status" value="1"/>
</dbReference>
<evidence type="ECO:0000256" key="4">
    <source>
        <dbReference type="ARBA" id="ARBA00012839"/>
    </source>
</evidence>
<feature type="domain" description="MIR" evidence="15">
    <location>
        <begin position="399"/>
        <end position="455"/>
    </location>
</feature>
<comment type="caution">
    <text evidence="16">The sequence shown here is derived from an EMBL/GenBank/DDBJ whole genome shotgun (WGS) entry which is preliminary data.</text>
</comment>
<keyword evidence="7 14" id="KW-0812">Transmembrane</keyword>
<comment type="pathway">
    <text evidence="2 14">Protein modification; protein glycosylation.</text>
</comment>
<feature type="transmembrane region" description="Helical" evidence="14">
    <location>
        <begin position="190"/>
        <end position="211"/>
    </location>
</feature>
<protein>
    <recommendedName>
        <fullName evidence="4 14">Dolichyl-phosphate-mannose--protein mannosyltransferase</fullName>
        <ecNumber evidence="4 14">2.4.1.109</ecNumber>
    </recommendedName>
</protein>
<dbReference type="EMBL" id="JANBQB010000385">
    <property type="protein sequence ID" value="KAJ1976965.1"/>
    <property type="molecule type" value="Genomic_DNA"/>
</dbReference>
<keyword evidence="11 14" id="KW-0472">Membrane</keyword>
<feature type="transmembrane region" description="Helical" evidence="14">
    <location>
        <begin position="700"/>
        <end position="722"/>
    </location>
</feature>
<evidence type="ECO:0000256" key="12">
    <source>
        <dbReference type="ARBA" id="ARBA00045085"/>
    </source>
</evidence>
<dbReference type="InterPro" id="IPR003342">
    <property type="entry name" value="ArnT-like_N"/>
</dbReference>
<organism evidence="16 17">
    <name type="scientific">Dimargaris verticillata</name>
    <dbReference type="NCBI Taxonomy" id="2761393"/>
    <lineage>
        <taxon>Eukaryota</taxon>
        <taxon>Fungi</taxon>
        <taxon>Fungi incertae sedis</taxon>
        <taxon>Zoopagomycota</taxon>
        <taxon>Kickxellomycotina</taxon>
        <taxon>Dimargaritomycetes</taxon>
        <taxon>Dimargaritales</taxon>
        <taxon>Dimargaritaceae</taxon>
        <taxon>Dimargaris</taxon>
    </lineage>
</organism>
<dbReference type="InterPro" id="IPR032421">
    <property type="entry name" value="PMT_4TMC"/>
</dbReference>
<dbReference type="Pfam" id="PF02815">
    <property type="entry name" value="MIR"/>
    <property type="match status" value="1"/>
</dbReference>
<evidence type="ECO:0000256" key="14">
    <source>
        <dbReference type="RuleBase" id="RU367007"/>
    </source>
</evidence>
<keyword evidence="6 14" id="KW-0808">Transferase</keyword>
<dbReference type="OrthoDB" id="292747at2759"/>
<dbReference type="Pfam" id="PF16192">
    <property type="entry name" value="PMT_4TMC"/>
    <property type="match status" value="1"/>
</dbReference>
<keyword evidence="17" id="KW-1185">Reference proteome</keyword>
<evidence type="ECO:0000313" key="17">
    <source>
        <dbReference type="Proteomes" id="UP001151582"/>
    </source>
</evidence>
<keyword evidence="8" id="KW-0677">Repeat</keyword>
<feature type="transmembrane region" description="Helical" evidence="14">
    <location>
        <begin position="669"/>
        <end position="688"/>
    </location>
</feature>
<dbReference type="GO" id="GO:0005789">
    <property type="term" value="C:endoplasmic reticulum membrane"/>
    <property type="evidence" value="ECO:0007669"/>
    <property type="project" value="UniProtKB-SubCell"/>
</dbReference>
<name>A0A9W8B678_9FUNG</name>